<dbReference type="InterPro" id="IPR052376">
    <property type="entry name" value="Oxidative_Scav/Glycosyltrans"/>
</dbReference>
<dbReference type="Gene3D" id="1.10.287.1490">
    <property type="match status" value="1"/>
</dbReference>
<evidence type="ECO:0000259" key="2">
    <source>
        <dbReference type="Pfam" id="PF02591"/>
    </source>
</evidence>
<dbReference type="PANTHER" id="PTHR39082">
    <property type="entry name" value="PHOSPHOLIPASE C-BETA-2-RELATED"/>
    <property type="match status" value="1"/>
</dbReference>
<dbReference type="InterPro" id="IPR003743">
    <property type="entry name" value="Zf-RING_7"/>
</dbReference>
<dbReference type="InterPro" id="IPR056003">
    <property type="entry name" value="CT398_CC_hairpin"/>
</dbReference>
<dbReference type="PANTHER" id="PTHR39082:SF1">
    <property type="entry name" value="SCAVENGER RECEPTOR CLASS A MEMBER 3"/>
    <property type="match status" value="1"/>
</dbReference>
<reference evidence="4 5" key="1">
    <citation type="submission" date="2019-09" db="EMBL/GenBank/DDBJ databases">
        <title>Mumia zhuanghuii sp. nov. isolated from the intestinal contents of plateau pika (Ochotona curzoniae) in the Qinghai-Tibet plateau of China.</title>
        <authorList>
            <person name="Tian Z."/>
        </authorList>
    </citation>
    <scope>NUCLEOTIDE SEQUENCE [LARGE SCALE GENOMIC DNA]</scope>
    <source>
        <strain evidence="5">350</strain>
    </source>
</reference>
<evidence type="ECO:0000313" key="5">
    <source>
        <dbReference type="Proteomes" id="UP000307768"/>
    </source>
</evidence>
<dbReference type="AlphaFoldDB" id="A0A5Q6RZT6"/>
<keyword evidence="1" id="KW-0175">Coiled coil</keyword>
<dbReference type="RefSeq" id="WP_149769112.1">
    <property type="nucleotide sequence ID" value="NZ_VDFQ02000002.1"/>
</dbReference>
<evidence type="ECO:0000313" key="4">
    <source>
        <dbReference type="EMBL" id="KAA1423592.1"/>
    </source>
</evidence>
<dbReference type="OrthoDB" id="9784388at2"/>
<protein>
    <submittedName>
        <fullName evidence="4">Uncharacterized protein</fullName>
    </submittedName>
</protein>
<name>A0A5Q6RZT6_9ACTN</name>
<dbReference type="Proteomes" id="UP000307768">
    <property type="component" value="Unassembled WGS sequence"/>
</dbReference>
<feature type="coiled-coil region" evidence="1">
    <location>
        <begin position="84"/>
        <end position="132"/>
    </location>
</feature>
<organism evidence="4 5">
    <name type="scientific">Mumia zhuanghuii</name>
    <dbReference type="NCBI Taxonomy" id="2585211"/>
    <lineage>
        <taxon>Bacteria</taxon>
        <taxon>Bacillati</taxon>
        <taxon>Actinomycetota</taxon>
        <taxon>Actinomycetes</taxon>
        <taxon>Propionibacteriales</taxon>
        <taxon>Nocardioidaceae</taxon>
        <taxon>Mumia</taxon>
    </lineage>
</organism>
<evidence type="ECO:0000259" key="3">
    <source>
        <dbReference type="Pfam" id="PF24481"/>
    </source>
</evidence>
<evidence type="ECO:0000256" key="1">
    <source>
        <dbReference type="SAM" id="Coils"/>
    </source>
</evidence>
<dbReference type="Pfam" id="PF24481">
    <property type="entry name" value="CT398_CC"/>
    <property type="match status" value="1"/>
</dbReference>
<dbReference type="Pfam" id="PF02591">
    <property type="entry name" value="Zn_ribbon_9"/>
    <property type="match status" value="1"/>
</dbReference>
<feature type="domain" description="C4-type zinc ribbon" evidence="2">
    <location>
        <begin position="192"/>
        <end position="226"/>
    </location>
</feature>
<proteinExistence type="predicted"/>
<gene>
    <name evidence="4" type="ORF">FE697_008330</name>
</gene>
<dbReference type="EMBL" id="VDFQ02000002">
    <property type="protein sequence ID" value="KAA1423592.1"/>
    <property type="molecule type" value="Genomic_DNA"/>
</dbReference>
<accession>A0A5Q6RZT6</accession>
<comment type="caution">
    <text evidence="4">The sequence shown here is derived from an EMBL/GenBank/DDBJ whole genome shotgun (WGS) entry which is preliminary data.</text>
</comment>
<sequence length="234" mass="25522">MQAIDSQLAQLAHRRKNLPQVAVLAELRAERETVHARSVQAQTKVADLTADQTRADREVAAVRARRDRDQTRLDSGQVTNPKDLQSIQHEIVALDRRIASLEDDELEVMEELEAAQSELAAATDALASLDARIAEELGGLEVSTAELDASAEALRAERGPTVERVSEPLLQLYAKVRESHGGVGAAALRHKRCEGCRLEINGADLREIGATPSDQVLRCPECNRILVRTGESGL</sequence>
<feature type="domain" description="CT398-like coiled coil hairpin" evidence="3">
    <location>
        <begin position="1"/>
        <end position="181"/>
    </location>
</feature>